<dbReference type="InterPro" id="IPR036291">
    <property type="entry name" value="NAD(P)-bd_dom_sf"/>
</dbReference>
<evidence type="ECO:0000256" key="3">
    <source>
        <dbReference type="ARBA" id="ARBA00023027"/>
    </source>
</evidence>
<feature type="domain" description="GFO/IDH/MocA-like oxidoreductase" evidence="5">
    <location>
        <begin position="151"/>
        <end position="264"/>
    </location>
</feature>
<evidence type="ECO:0000313" key="7">
    <source>
        <dbReference type="Proteomes" id="UP001205337"/>
    </source>
</evidence>
<dbReference type="Pfam" id="PF01408">
    <property type="entry name" value="GFO_IDH_MocA"/>
    <property type="match status" value="1"/>
</dbReference>
<organism evidence="6 7">
    <name type="scientific">Protaetiibacter mangrovi</name>
    <dbReference type="NCBI Taxonomy" id="2970926"/>
    <lineage>
        <taxon>Bacteria</taxon>
        <taxon>Bacillati</taxon>
        <taxon>Actinomycetota</taxon>
        <taxon>Actinomycetes</taxon>
        <taxon>Micrococcales</taxon>
        <taxon>Microbacteriaceae</taxon>
        <taxon>Protaetiibacter</taxon>
    </lineage>
</organism>
<evidence type="ECO:0000256" key="2">
    <source>
        <dbReference type="ARBA" id="ARBA00023002"/>
    </source>
</evidence>
<dbReference type="Gene3D" id="3.40.50.720">
    <property type="entry name" value="NAD(P)-binding Rossmann-like Domain"/>
    <property type="match status" value="1"/>
</dbReference>
<proteinExistence type="inferred from homology"/>
<gene>
    <name evidence="6" type="ORF">NUH29_04850</name>
</gene>
<dbReference type="SUPFAM" id="SSF51735">
    <property type="entry name" value="NAD(P)-binding Rossmann-fold domains"/>
    <property type="match status" value="1"/>
</dbReference>
<evidence type="ECO:0000256" key="1">
    <source>
        <dbReference type="ARBA" id="ARBA00010928"/>
    </source>
</evidence>
<protein>
    <submittedName>
        <fullName evidence="6">Gfo/Idh/MocA family oxidoreductase</fullName>
    </submittedName>
</protein>
<dbReference type="Pfam" id="PF22725">
    <property type="entry name" value="GFO_IDH_MocA_C3"/>
    <property type="match status" value="1"/>
</dbReference>
<dbReference type="SUPFAM" id="SSF55347">
    <property type="entry name" value="Glyceraldehyde-3-phosphate dehydrogenase-like, C-terminal domain"/>
    <property type="match status" value="1"/>
</dbReference>
<dbReference type="PANTHER" id="PTHR22604:SF105">
    <property type="entry name" value="TRANS-1,2-DIHYDROBENZENE-1,2-DIOL DEHYDROGENASE"/>
    <property type="match status" value="1"/>
</dbReference>
<accession>A0ABT1ZDU5</accession>
<evidence type="ECO:0000259" key="4">
    <source>
        <dbReference type="Pfam" id="PF01408"/>
    </source>
</evidence>
<dbReference type="EMBL" id="JANTHX010000005">
    <property type="protein sequence ID" value="MCS0498877.1"/>
    <property type="molecule type" value="Genomic_DNA"/>
</dbReference>
<name>A0ABT1ZDU5_9MICO</name>
<dbReference type="PANTHER" id="PTHR22604">
    <property type="entry name" value="OXIDOREDUCTASES"/>
    <property type="match status" value="1"/>
</dbReference>
<evidence type="ECO:0000259" key="5">
    <source>
        <dbReference type="Pfam" id="PF22725"/>
    </source>
</evidence>
<keyword evidence="7" id="KW-1185">Reference proteome</keyword>
<reference evidence="6 7" key="1">
    <citation type="submission" date="2022-08" db="EMBL/GenBank/DDBJ databases">
        <authorList>
            <person name="Li F."/>
        </authorList>
    </citation>
    <scope>NUCLEOTIDE SEQUENCE [LARGE SCALE GENOMIC DNA]</scope>
    <source>
        <strain evidence="6 7">10F1B-8-1</strain>
    </source>
</reference>
<dbReference type="InterPro" id="IPR000683">
    <property type="entry name" value="Gfo/Idh/MocA-like_OxRdtase_N"/>
</dbReference>
<dbReference type="Gene3D" id="3.30.360.10">
    <property type="entry name" value="Dihydrodipicolinate Reductase, domain 2"/>
    <property type="match status" value="1"/>
</dbReference>
<comment type="similarity">
    <text evidence="1">Belongs to the Gfo/Idh/MocA family.</text>
</comment>
<dbReference type="RefSeq" id="WP_258797892.1">
    <property type="nucleotide sequence ID" value="NZ_JANTHX010000005.1"/>
</dbReference>
<keyword evidence="3" id="KW-0520">NAD</keyword>
<feature type="domain" description="Gfo/Idh/MocA-like oxidoreductase N-terminal" evidence="4">
    <location>
        <begin position="22"/>
        <end position="137"/>
    </location>
</feature>
<evidence type="ECO:0000313" key="6">
    <source>
        <dbReference type="EMBL" id="MCS0498877.1"/>
    </source>
</evidence>
<keyword evidence="2" id="KW-0560">Oxidoreductase</keyword>
<dbReference type="InterPro" id="IPR050984">
    <property type="entry name" value="Gfo/Idh/MocA_domain"/>
</dbReference>
<comment type="caution">
    <text evidence="6">The sequence shown here is derived from an EMBL/GenBank/DDBJ whole genome shotgun (WGS) entry which is preliminary data.</text>
</comment>
<dbReference type="InterPro" id="IPR055170">
    <property type="entry name" value="GFO_IDH_MocA-like_dom"/>
</dbReference>
<sequence>MALPSTLPEPVLPRLTGGPRLRWGVLAPGFIAGVFADTLHRNTDQRIAAVASRSAERAAAFAGTHGVERNYADYRALVDDPEVDIVYVAAPHTQHLALATLALEAGKHVLVEKPLAASADEARALADVARRTGRFAMEAMHTRFHPRISVVEQLLADGALGEVRFVQAEIGLGGVVVDPSARLFDPALGGGAALDLGVYPLWFHEFVLGSPTRVEVSGTLAVTGVEDTLVATLHHDDGALGAVTATMRTWTPSHAAIGGVDGRIHLDSRHPQPGGFALVDARNQPVLRYDDPTGIVGTQGLCRQAAWAAQHIADGLVESPLHPLATSVRVLETIDEVRAGLGAAAIPGAAA</sequence>
<dbReference type="Proteomes" id="UP001205337">
    <property type="component" value="Unassembled WGS sequence"/>
</dbReference>